<name>C7H2X0_FAED2</name>
<dbReference type="EMBL" id="ACOP02000009">
    <property type="protein sequence ID" value="EEU97704.1"/>
    <property type="molecule type" value="Genomic_DNA"/>
</dbReference>
<reference evidence="1" key="1">
    <citation type="submission" date="2009-08" db="EMBL/GenBank/DDBJ databases">
        <authorList>
            <person name="Weinstock G."/>
            <person name="Sodergren E."/>
            <person name="Clifton S."/>
            <person name="Fulton L."/>
            <person name="Fulton B."/>
            <person name="Courtney L."/>
            <person name="Fronick C."/>
            <person name="Harrison M."/>
            <person name="Strong C."/>
            <person name="Farmer C."/>
            <person name="Delahaunty K."/>
            <person name="Markovic C."/>
            <person name="Hall O."/>
            <person name="Minx P."/>
            <person name="Tomlinson C."/>
            <person name="Mitreva M."/>
            <person name="Nelson J."/>
            <person name="Hou S."/>
            <person name="Wollam A."/>
            <person name="Pepin K.H."/>
            <person name="Johnson M."/>
            <person name="Bhonagiri V."/>
            <person name="Nash W.E."/>
            <person name="Warren W."/>
            <person name="Chinwalla A."/>
            <person name="Mardis E.R."/>
            <person name="Wilson R.K."/>
        </authorList>
    </citation>
    <scope>NUCLEOTIDE SEQUENCE [LARGE SCALE GENOMIC DNA]</scope>
    <source>
        <strain evidence="1">A2-165</strain>
    </source>
</reference>
<comment type="caution">
    <text evidence="1">The sequence shown here is derived from an EMBL/GenBank/DDBJ whole genome shotgun (WGS) entry which is preliminary data.</text>
</comment>
<keyword evidence="2" id="KW-1185">Reference proteome</keyword>
<protein>
    <submittedName>
        <fullName evidence="1">Uncharacterized protein</fullName>
    </submittedName>
</protein>
<sequence length="41" mass="5141">MWFLLHFLRTIRRFSPRNNRSFFSLYCIFRKSMVYFSSGVE</sequence>
<dbReference type="STRING" id="411483.FAEPRAA2165_00618"/>
<accession>C7H2X0</accession>
<evidence type="ECO:0000313" key="1">
    <source>
        <dbReference type="EMBL" id="EEU97704.1"/>
    </source>
</evidence>
<dbReference type="HOGENOM" id="CLU_3270318_0_0_9"/>
<gene>
    <name evidence="1" type="ORF">FAEPRAA2165_00618</name>
</gene>
<organism evidence="1 2">
    <name type="scientific">Faecalibacterium duncaniae (strain DSM 17677 / JCM 31915 / A2-165)</name>
    <name type="common">Faecalibacterium prausnitzii</name>
    <dbReference type="NCBI Taxonomy" id="411483"/>
    <lineage>
        <taxon>Bacteria</taxon>
        <taxon>Bacillati</taxon>
        <taxon>Bacillota</taxon>
        <taxon>Clostridia</taxon>
        <taxon>Eubacteriales</taxon>
        <taxon>Oscillospiraceae</taxon>
        <taxon>Faecalibacterium</taxon>
    </lineage>
</organism>
<evidence type="ECO:0000313" key="2">
    <source>
        <dbReference type="Proteomes" id="UP000004619"/>
    </source>
</evidence>
<dbReference type="AlphaFoldDB" id="C7H2X0"/>
<proteinExistence type="predicted"/>
<dbReference type="Proteomes" id="UP000004619">
    <property type="component" value="Unassembled WGS sequence"/>
</dbReference>